<feature type="signal peptide" evidence="1">
    <location>
        <begin position="1"/>
        <end position="20"/>
    </location>
</feature>
<evidence type="ECO:0000313" key="3">
    <source>
        <dbReference type="Proteomes" id="UP001606210"/>
    </source>
</evidence>
<evidence type="ECO:0000313" key="2">
    <source>
        <dbReference type="EMBL" id="MFG6429494.1"/>
    </source>
</evidence>
<reference evidence="2 3" key="1">
    <citation type="submission" date="2024-08" db="EMBL/GenBank/DDBJ databases">
        <authorList>
            <person name="Lu H."/>
        </authorList>
    </citation>
    <scope>NUCLEOTIDE SEQUENCE [LARGE SCALE GENOMIC DNA]</scope>
    <source>
        <strain evidence="2 3">LYH14W</strain>
    </source>
</reference>
<dbReference type="Proteomes" id="UP001606210">
    <property type="component" value="Unassembled WGS sequence"/>
</dbReference>
<comment type="caution">
    <text evidence="2">The sequence shown here is derived from an EMBL/GenBank/DDBJ whole genome shotgun (WGS) entry which is preliminary data.</text>
</comment>
<feature type="chain" id="PRO_5045930769" description="PBP domain-containing protein" evidence="1">
    <location>
        <begin position="21"/>
        <end position="503"/>
    </location>
</feature>
<gene>
    <name evidence="2" type="ORF">ACG00Y_06210</name>
</gene>
<protein>
    <recommendedName>
        <fullName evidence="4">PBP domain-containing protein</fullName>
    </recommendedName>
</protein>
<evidence type="ECO:0008006" key="4">
    <source>
        <dbReference type="Google" id="ProtNLM"/>
    </source>
</evidence>
<name>A0ABW7EYW6_9BURK</name>
<dbReference type="RefSeq" id="WP_394476982.1">
    <property type="nucleotide sequence ID" value="NZ_JBIGHV010000002.1"/>
</dbReference>
<organism evidence="2 3">
    <name type="scientific">Pelomonas parva</name>
    <dbReference type="NCBI Taxonomy" id="3299032"/>
    <lineage>
        <taxon>Bacteria</taxon>
        <taxon>Pseudomonadati</taxon>
        <taxon>Pseudomonadota</taxon>
        <taxon>Betaproteobacteria</taxon>
        <taxon>Burkholderiales</taxon>
        <taxon>Sphaerotilaceae</taxon>
        <taxon>Roseateles</taxon>
    </lineage>
</organism>
<keyword evidence="3" id="KW-1185">Reference proteome</keyword>
<sequence>MKLRLLAIAAALVAASGAHALTPAQIAASRTAGTLKEVTFSGASALRLTFGAYAAEICDTATLHVYFNGALPVDNTDGVNHRAYACKLKAAAGNYAAGTDVVIYKRDQSGSTAGANPIATNSAMAHMKIVDDATCAVTPNPAFSDILVPNYLCSGTENRVSDAGISDVEPAVLNVAPNLTDNTPGNPGSGSVASVDLSNLVTNSFVQAIFGVAVNKQAYLALQKTQFPALASATTVDESDAFRPSLPTTFIRGFLTGGLSASNTTKRGWGLVISEAADAAVNTKAFNICRRQPGSGTQAASNLYFANSPCGGGAAASPLRQAGTTSPAPAVTGSYIVNEQSGSGGVLNCLKAVDALTGAYGLAVIGRENNPLANGALPGSAGDGGYRYVKIDGMQPVRYDAATGKGAVTGDYDFVYESTLQYNSTNAAVDADKLSFINAVRVNAPKPASLRVLDVDVQQGVASPSGAWAALGQYPALNANDKPFASRVARLAGQSCTTLKYVR</sequence>
<accession>A0ABW7EYW6</accession>
<keyword evidence="1" id="KW-0732">Signal</keyword>
<evidence type="ECO:0000256" key="1">
    <source>
        <dbReference type="SAM" id="SignalP"/>
    </source>
</evidence>
<dbReference type="EMBL" id="JBIGHV010000002">
    <property type="protein sequence ID" value="MFG6429494.1"/>
    <property type="molecule type" value="Genomic_DNA"/>
</dbReference>
<proteinExistence type="predicted"/>